<dbReference type="InterPro" id="IPR014782">
    <property type="entry name" value="Peptidase_M1_dom"/>
</dbReference>
<feature type="signal peptide" evidence="2">
    <location>
        <begin position="1"/>
        <end position="23"/>
    </location>
</feature>
<dbReference type="EMBL" id="WTYH01000001">
    <property type="protein sequence ID" value="MXO94674.1"/>
    <property type="molecule type" value="Genomic_DNA"/>
</dbReference>
<name>A0A845A4V6_9SPHN</name>
<keyword evidence="1" id="KW-0862">Zinc</keyword>
<feature type="binding site" evidence="1">
    <location>
        <position position="334"/>
    </location>
    <ligand>
        <name>Zn(2+)</name>
        <dbReference type="ChEBI" id="CHEBI:29105"/>
        <note>catalytic</note>
    </ligand>
</feature>
<evidence type="ECO:0000313" key="5">
    <source>
        <dbReference type="Proteomes" id="UP000460626"/>
    </source>
</evidence>
<dbReference type="Gene3D" id="2.60.40.1730">
    <property type="entry name" value="tricorn interacting facor f3 domain"/>
    <property type="match status" value="1"/>
</dbReference>
<dbReference type="SUPFAM" id="SSF63737">
    <property type="entry name" value="Leukotriene A4 hydrolase N-terminal domain"/>
    <property type="match status" value="1"/>
</dbReference>
<organism evidence="4 5">
    <name type="scientific">Aurantiacibacter arachoides</name>
    <dbReference type="NCBI Taxonomy" id="1850444"/>
    <lineage>
        <taxon>Bacteria</taxon>
        <taxon>Pseudomonadati</taxon>
        <taxon>Pseudomonadota</taxon>
        <taxon>Alphaproteobacteria</taxon>
        <taxon>Sphingomonadales</taxon>
        <taxon>Erythrobacteraceae</taxon>
        <taxon>Aurantiacibacter</taxon>
    </lineage>
</organism>
<dbReference type="Proteomes" id="UP000460626">
    <property type="component" value="Unassembled WGS sequence"/>
</dbReference>
<dbReference type="GO" id="GO:0008237">
    <property type="term" value="F:metallopeptidase activity"/>
    <property type="evidence" value="ECO:0007669"/>
    <property type="project" value="InterPro"/>
</dbReference>
<dbReference type="PANTHER" id="PTHR45726">
    <property type="entry name" value="LEUKOTRIENE A-4 HYDROLASE"/>
    <property type="match status" value="1"/>
</dbReference>
<feature type="binding site" evidence="1">
    <location>
        <position position="353"/>
    </location>
    <ligand>
        <name>Zn(2+)</name>
        <dbReference type="ChEBI" id="CHEBI:29105"/>
        <note>catalytic</note>
    </ligand>
</feature>
<dbReference type="SUPFAM" id="SSF55486">
    <property type="entry name" value="Metalloproteases ('zincins'), catalytic domain"/>
    <property type="match status" value="1"/>
</dbReference>
<sequence>MMPRQLAVAGALALFALPPAASAQDAPPIAERTAQSDLPLEGPRAATRIGHASLSISVTPATRSIAGRALHQVVALSDTAQLQFDLDPRFAISEIVVDDVAVPASGWRNPDGLLTIDLPRPLGAGERALVSIMYTGVPHVATNPPWDGGFTWATTPGGEPWIATSIQGEGCDMFWPCIDHSSHRSDSLDLMVTVPDGLVAAGNGRLVAERDNGNGTTTFHWQARDPSNYGITLQIGPYELAERTYRSRYGNEIPLMFWHLPGHGEEAERLLGELADQVRFFEEVVGPYPFADEKAGVAETPHLGMEHQTINAYGNAFRRDPLGYDWLLAHEFAHEWFANQLTHASINHMWLHEGIGTWMQPLYLGWARGQMYYDAAMWENRKAIVSRVPLVPPEGQLPDYNDRAAGWGTDIYYKGAWIMHTLRALVGEEVLSPALTELTYGTTDPQPGAIRPVNRTTEDFRRILQAHGAGDLDWFFDAYFHQAALPRLEARQEGTTLSLAWQTPSAMPFAMPVEVRVGDSIVTVPMAEGRGDLSLPDAGTSWLADPRNLVLKQDDAIDAWRAAERRRGD</sequence>
<comment type="cofactor">
    <cofactor evidence="1">
        <name>Zn(2+)</name>
        <dbReference type="ChEBI" id="CHEBI:29105"/>
    </cofactor>
    <text evidence="1">Binds 1 zinc ion per subunit.</text>
</comment>
<keyword evidence="2" id="KW-0732">Signal</keyword>
<accession>A0A845A4V6</accession>
<proteinExistence type="predicted"/>
<dbReference type="RefSeq" id="WP_131451288.1">
    <property type="nucleotide sequence ID" value="NZ_BMJK01000001.1"/>
</dbReference>
<gene>
    <name evidence="4" type="ORF">GRI62_13805</name>
</gene>
<dbReference type="GO" id="GO:0008270">
    <property type="term" value="F:zinc ion binding"/>
    <property type="evidence" value="ECO:0007669"/>
    <property type="project" value="InterPro"/>
</dbReference>
<dbReference type="PANTHER" id="PTHR45726:SF3">
    <property type="entry name" value="LEUKOTRIENE A-4 HYDROLASE"/>
    <property type="match status" value="1"/>
</dbReference>
<evidence type="ECO:0000256" key="2">
    <source>
        <dbReference type="SAM" id="SignalP"/>
    </source>
</evidence>
<evidence type="ECO:0000256" key="1">
    <source>
        <dbReference type="PIRSR" id="PIRSR634015-3"/>
    </source>
</evidence>
<dbReference type="CDD" id="cd09603">
    <property type="entry name" value="M1_APN_like"/>
    <property type="match status" value="1"/>
</dbReference>
<reference evidence="4 5" key="1">
    <citation type="submission" date="2019-12" db="EMBL/GenBank/DDBJ databases">
        <title>Genomic-based taxomic classification of the family Erythrobacteraceae.</title>
        <authorList>
            <person name="Xu L."/>
        </authorList>
    </citation>
    <scope>NUCLEOTIDE SEQUENCE [LARGE SCALE GENOMIC DNA]</scope>
    <source>
        <strain evidence="4 5">RC4-10-4</strain>
    </source>
</reference>
<dbReference type="InterPro" id="IPR042097">
    <property type="entry name" value="Aminopeptidase_N-like_N_sf"/>
</dbReference>
<feature type="domain" description="Peptidase M1 membrane alanine aminopeptidase" evidence="3">
    <location>
        <begin position="327"/>
        <end position="437"/>
    </location>
</feature>
<dbReference type="InterPro" id="IPR034015">
    <property type="entry name" value="M1_LTA4H"/>
</dbReference>
<dbReference type="AlphaFoldDB" id="A0A845A4V6"/>
<feature type="binding site" evidence="1">
    <location>
        <position position="330"/>
    </location>
    <ligand>
        <name>Zn(2+)</name>
        <dbReference type="ChEBI" id="CHEBI:29105"/>
        <note>catalytic</note>
    </ligand>
</feature>
<evidence type="ECO:0000259" key="3">
    <source>
        <dbReference type="Pfam" id="PF01433"/>
    </source>
</evidence>
<dbReference type="InterPro" id="IPR027268">
    <property type="entry name" value="Peptidase_M4/M1_CTD_sf"/>
</dbReference>
<comment type="caution">
    <text evidence="4">The sequence shown here is derived from an EMBL/GenBank/DDBJ whole genome shotgun (WGS) entry which is preliminary data.</text>
</comment>
<keyword evidence="1" id="KW-0479">Metal-binding</keyword>
<evidence type="ECO:0000313" key="4">
    <source>
        <dbReference type="EMBL" id="MXO94674.1"/>
    </source>
</evidence>
<dbReference type="Gene3D" id="1.10.390.10">
    <property type="entry name" value="Neutral Protease Domain 2"/>
    <property type="match status" value="1"/>
</dbReference>
<protein>
    <submittedName>
        <fullName evidence="4">M1 family peptidase</fullName>
    </submittedName>
</protein>
<dbReference type="OrthoDB" id="9814383at2"/>
<dbReference type="Pfam" id="PF01433">
    <property type="entry name" value="Peptidase_M1"/>
    <property type="match status" value="1"/>
</dbReference>
<feature type="chain" id="PRO_5032688209" evidence="2">
    <location>
        <begin position="24"/>
        <end position="569"/>
    </location>
</feature>
<keyword evidence="5" id="KW-1185">Reference proteome</keyword>